<name>A0ACB9AQQ2_9ASTR</name>
<gene>
    <name evidence="1" type="ORF">L1987_70509</name>
</gene>
<organism evidence="1 2">
    <name type="scientific">Smallanthus sonchifolius</name>
    <dbReference type="NCBI Taxonomy" id="185202"/>
    <lineage>
        <taxon>Eukaryota</taxon>
        <taxon>Viridiplantae</taxon>
        <taxon>Streptophyta</taxon>
        <taxon>Embryophyta</taxon>
        <taxon>Tracheophyta</taxon>
        <taxon>Spermatophyta</taxon>
        <taxon>Magnoliopsida</taxon>
        <taxon>eudicotyledons</taxon>
        <taxon>Gunneridae</taxon>
        <taxon>Pentapetalae</taxon>
        <taxon>asterids</taxon>
        <taxon>campanulids</taxon>
        <taxon>Asterales</taxon>
        <taxon>Asteraceae</taxon>
        <taxon>Asteroideae</taxon>
        <taxon>Heliantheae alliance</taxon>
        <taxon>Millerieae</taxon>
        <taxon>Smallanthus</taxon>
    </lineage>
</organism>
<reference evidence="2" key="1">
    <citation type="journal article" date="2022" name="Mol. Ecol. Resour.">
        <title>The genomes of chicory, endive, great burdock and yacon provide insights into Asteraceae palaeo-polyploidization history and plant inulin production.</title>
        <authorList>
            <person name="Fan W."/>
            <person name="Wang S."/>
            <person name="Wang H."/>
            <person name="Wang A."/>
            <person name="Jiang F."/>
            <person name="Liu H."/>
            <person name="Zhao H."/>
            <person name="Xu D."/>
            <person name="Zhang Y."/>
        </authorList>
    </citation>
    <scope>NUCLEOTIDE SEQUENCE [LARGE SCALE GENOMIC DNA]</scope>
    <source>
        <strain evidence="2">cv. Yunnan</strain>
    </source>
</reference>
<evidence type="ECO:0000313" key="1">
    <source>
        <dbReference type="EMBL" id="KAI3711960.1"/>
    </source>
</evidence>
<dbReference type="EMBL" id="CM042041">
    <property type="protein sequence ID" value="KAI3711960.1"/>
    <property type="molecule type" value="Genomic_DNA"/>
</dbReference>
<evidence type="ECO:0000313" key="2">
    <source>
        <dbReference type="Proteomes" id="UP001056120"/>
    </source>
</evidence>
<sequence>MSRLNKDTQPWVAREGCGFRFATGAGVTVVQMGGDGSCASKNEGGDVKVFMPIKWSPKATLSIGYLAGER</sequence>
<accession>A0ACB9AQQ2</accession>
<dbReference type="Proteomes" id="UP001056120">
    <property type="component" value="Linkage Group LG24"/>
</dbReference>
<comment type="caution">
    <text evidence="1">The sequence shown here is derived from an EMBL/GenBank/DDBJ whole genome shotgun (WGS) entry which is preliminary data.</text>
</comment>
<keyword evidence="2" id="KW-1185">Reference proteome</keyword>
<reference evidence="1 2" key="2">
    <citation type="journal article" date="2022" name="Mol. Ecol. Resour.">
        <title>The genomes of chicory, endive, great burdock and yacon provide insights into Asteraceae paleo-polyploidization history and plant inulin production.</title>
        <authorList>
            <person name="Fan W."/>
            <person name="Wang S."/>
            <person name="Wang H."/>
            <person name="Wang A."/>
            <person name="Jiang F."/>
            <person name="Liu H."/>
            <person name="Zhao H."/>
            <person name="Xu D."/>
            <person name="Zhang Y."/>
        </authorList>
    </citation>
    <scope>NUCLEOTIDE SEQUENCE [LARGE SCALE GENOMIC DNA]</scope>
    <source>
        <strain evidence="2">cv. Yunnan</strain>
        <tissue evidence="1">Leaves</tissue>
    </source>
</reference>
<protein>
    <submittedName>
        <fullName evidence="1">Uncharacterized protein</fullName>
    </submittedName>
</protein>
<proteinExistence type="predicted"/>